<evidence type="ECO:0000313" key="2">
    <source>
        <dbReference type="EMBL" id="VVC27206.1"/>
    </source>
</evidence>
<keyword evidence="3" id="KW-1185">Reference proteome</keyword>
<dbReference type="Proteomes" id="UP000325440">
    <property type="component" value="Unassembled WGS sequence"/>
</dbReference>
<feature type="chain" id="PRO_5022726893" evidence="1">
    <location>
        <begin position="20"/>
        <end position="235"/>
    </location>
</feature>
<dbReference type="OrthoDB" id="7490114at2759"/>
<keyword evidence="1" id="KW-0732">Signal</keyword>
<reference evidence="2 3" key="1">
    <citation type="submission" date="2019-08" db="EMBL/GenBank/DDBJ databases">
        <authorList>
            <person name="Alioto T."/>
            <person name="Alioto T."/>
            <person name="Gomez Garrido J."/>
        </authorList>
    </citation>
    <scope>NUCLEOTIDE SEQUENCE [LARGE SCALE GENOMIC DNA]</scope>
</reference>
<accession>A0A5E4M9X6</accession>
<sequence length="235" mass="27030">MSTFWWKLILLQLLVTAIAHPTEWEFDKKPKLANERLIISLLNKVLEDDINDLNLAKGTNDRAGQIKYMYDVPYTPPYYYLPTEEKITLDKYDNLEPLFNEFQKYVNDGRVDGNRIKKSGLPGMELEFRARISRLEWFFVATTLLLAVAACAIAEEAKSQDAKTTEKRDVYGLGYGLPAAPAYHAPLDYPTSIVSPLKYHAPYSYPLSYHAPLSYDAHLPYHAPIYKAPYYPSFY</sequence>
<name>A0A5E4M9X6_9HEMI</name>
<organism evidence="2 3">
    <name type="scientific">Cinara cedri</name>
    <dbReference type="NCBI Taxonomy" id="506608"/>
    <lineage>
        <taxon>Eukaryota</taxon>
        <taxon>Metazoa</taxon>
        <taxon>Ecdysozoa</taxon>
        <taxon>Arthropoda</taxon>
        <taxon>Hexapoda</taxon>
        <taxon>Insecta</taxon>
        <taxon>Pterygota</taxon>
        <taxon>Neoptera</taxon>
        <taxon>Paraneoptera</taxon>
        <taxon>Hemiptera</taxon>
        <taxon>Sternorrhyncha</taxon>
        <taxon>Aphidomorpha</taxon>
        <taxon>Aphidoidea</taxon>
        <taxon>Aphididae</taxon>
        <taxon>Lachninae</taxon>
        <taxon>Cinara</taxon>
    </lineage>
</organism>
<dbReference type="EMBL" id="CABPRJ010000071">
    <property type="protein sequence ID" value="VVC27206.1"/>
    <property type="molecule type" value="Genomic_DNA"/>
</dbReference>
<gene>
    <name evidence="2" type="ORF">CINCED_3A017408</name>
</gene>
<proteinExistence type="predicted"/>
<protein>
    <submittedName>
        <fullName evidence="2">Uncharacterized protein</fullName>
    </submittedName>
</protein>
<evidence type="ECO:0000256" key="1">
    <source>
        <dbReference type="SAM" id="SignalP"/>
    </source>
</evidence>
<dbReference type="AlphaFoldDB" id="A0A5E4M9X6"/>
<feature type="signal peptide" evidence="1">
    <location>
        <begin position="1"/>
        <end position="19"/>
    </location>
</feature>
<evidence type="ECO:0000313" key="3">
    <source>
        <dbReference type="Proteomes" id="UP000325440"/>
    </source>
</evidence>